<dbReference type="HOGENOM" id="CLU_1482038_0_0_1"/>
<name>W9JC69_FUSOX</name>
<dbReference type="Proteomes" id="UP000030753">
    <property type="component" value="Unassembled WGS sequence"/>
</dbReference>
<proteinExistence type="predicted"/>
<accession>W9JC69</accession>
<evidence type="ECO:0000313" key="2">
    <source>
        <dbReference type="Proteomes" id="UP000030753"/>
    </source>
</evidence>
<sequence length="182" mass="20626">MDPLILALDRRSSVKLSLLGILTGATETGTRTLDRVQDEALYAIYSVNKKTRRLDEQTANSRLLIPSLIRRKLPRYSSEQTTMSLSRRTSYKTSQTNDSTDFFCLSYSPNAAKRINSITLDVQLTSSWISCLFAAYLLPVMLSFVETTRFTEFDNWLSVFLPFSPGNSPGNLARPMDRMNSF</sequence>
<protein>
    <submittedName>
        <fullName evidence="1">Uncharacterized protein</fullName>
    </submittedName>
</protein>
<reference evidence="1" key="2">
    <citation type="submission" date="2012-06" db="EMBL/GenBank/DDBJ databases">
        <title>Annotation of the Genome Sequence of Fusarium oxysporum NRRL32931.</title>
        <authorList>
            <consortium name="The Broad Institute Genomics Platform"/>
            <person name="Ma L.-J."/>
            <person name="Corby-Kistler H."/>
            <person name="Broz K."/>
            <person name="Gale L.R."/>
            <person name="Jonkers W."/>
            <person name="O'Donnell K."/>
            <person name="Ploetz R."/>
            <person name="Steinberg C."/>
            <person name="Schwartz D.C."/>
            <person name="VanEtten H."/>
            <person name="Zhou S."/>
            <person name="Young S.K."/>
            <person name="Zeng Q."/>
            <person name="Gargeya S."/>
            <person name="Fitzgerald M."/>
            <person name="Abouelleil A."/>
            <person name="Alvarado L."/>
            <person name="Chapman S.B."/>
            <person name="Gainer-Dewar J."/>
            <person name="Goldberg J."/>
            <person name="Griggs A."/>
            <person name="Gujja S."/>
            <person name="Hansen M."/>
            <person name="Howarth C."/>
            <person name="Imamovic A."/>
            <person name="Ireland A."/>
            <person name="Larimer J."/>
            <person name="McCowan C."/>
            <person name="Murphy C."/>
            <person name="Pearson M."/>
            <person name="Poon T.W."/>
            <person name="Priest M."/>
            <person name="Roberts A."/>
            <person name="Saif S."/>
            <person name="Shea T."/>
            <person name="Sykes S."/>
            <person name="Wortman J."/>
            <person name="Nusbaum C."/>
            <person name="Birren B."/>
        </authorList>
    </citation>
    <scope>NUCLEOTIDE SEQUENCE</scope>
    <source>
        <strain evidence="1">NRRL 32931</strain>
    </source>
</reference>
<evidence type="ECO:0000313" key="1">
    <source>
        <dbReference type="EMBL" id="EWZ02432.1"/>
    </source>
</evidence>
<dbReference type="AlphaFoldDB" id="W9JC69"/>
<gene>
    <name evidence="1" type="ORF">FOYG_01703</name>
</gene>
<dbReference type="EMBL" id="JH717839">
    <property type="protein sequence ID" value="EWZ02431.1"/>
    <property type="molecule type" value="Genomic_DNA"/>
</dbReference>
<organism evidence="1 2">
    <name type="scientific">Fusarium oxysporum NRRL 32931</name>
    <dbReference type="NCBI Taxonomy" id="660029"/>
    <lineage>
        <taxon>Eukaryota</taxon>
        <taxon>Fungi</taxon>
        <taxon>Dikarya</taxon>
        <taxon>Ascomycota</taxon>
        <taxon>Pezizomycotina</taxon>
        <taxon>Sordariomycetes</taxon>
        <taxon>Hypocreomycetidae</taxon>
        <taxon>Hypocreales</taxon>
        <taxon>Nectriaceae</taxon>
        <taxon>Fusarium</taxon>
        <taxon>Fusarium oxysporum species complex</taxon>
    </lineage>
</organism>
<dbReference type="EMBL" id="JH717839">
    <property type="protein sequence ID" value="EWZ02432.1"/>
    <property type="molecule type" value="Genomic_DNA"/>
</dbReference>
<reference evidence="1 2" key="1">
    <citation type="submission" date="2011-06" db="EMBL/GenBank/DDBJ databases">
        <title>The Genome Sequence of Fusarium oxysporum FOSC 3-a.</title>
        <authorList>
            <consortium name="The Broad Institute Genome Sequencing Platform"/>
            <person name="Ma L.-J."/>
            <person name="Gale L.R."/>
            <person name="Schwartz D.C."/>
            <person name="Zhou S."/>
            <person name="Corby-Kistler H."/>
            <person name="Young S.K."/>
            <person name="Zeng Q."/>
            <person name="Gargeya S."/>
            <person name="Fitzgerald M."/>
            <person name="Haas B."/>
            <person name="Abouelleil A."/>
            <person name="Alvarado L."/>
            <person name="Arachchi H.M."/>
            <person name="Berlin A."/>
            <person name="Brown A."/>
            <person name="Chapman S.B."/>
            <person name="Chen Z."/>
            <person name="Dunbar C."/>
            <person name="Freedman E."/>
            <person name="Gearin G."/>
            <person name="Gellesch M."/>
            <person name="Goldberg J."/>
            <person name="Griggs A."/>
            <person name="Gujja S."/>
            <person name="Heiman D."/>
            <person name="Howarth C."/>
            <person name="Larson L."/>
            <person name="Lui A."/>
            <person name="MacDonald P.J.P."/>
            <person name="Mehta T."/>
            <person name="Montmayeur A."/>
            <person name="Murphy C."/>
            <person name="Neiman D."/>
            <person name="Pearson M."/>
            <person name="Priest M."/>
            <person name="Roberts A."/>
            <person name="Saif S."/>
            <person name="Shea T."/>
            <person name="Shenoy N."/>
            <person name="Sisk P."/>
            <person name="Stolte C."/>
            <person name="Sykes S."/>
            <person name="Wortman J."/>
            <person name="Nusbaum C."/>
            <person name="Birren B."/>
        </authorList>
    </citation>
    <scope>NUCLEOTIDE SEQUENCE [LARGE SCALE GENOMIC DNA]</scope>
    <source>
        <strain evidence="2">FOSC 3-a</strain>
        <strain evidence="1">NRRL 32931</strain>
    </source>
</reference>